<feature type="domain" description="Nepovirus coat protein C-terminal" evidence="6">
    <location>
        <begin position="1211"/>
        <end position="1335"/>
    </location>
</feature>
<evidence type="ECO:0000259" key="7">
    <source>
        <dbReference type="Pfam" id="PF03689"/>
    </source>
</evidence>
<dbReference type="SUPFAM" id="SSF88633">
    <property type="entry name" value="Positive stranded ssRNA viruses"/>
    <property type="match status" value="3"/>
</dbReference>
<feature type="domain" description="Nepovirus coat protein N-terminal" evidence="7">
    <location>
        <begin position="867"/>
        <end position="943"/>
    </location>
</feature>
<evidence type="ECO:0000259" key="6">
    <source>
        <dbReference type="Pfam" id="PF03688"/>
    </source>
</evidence>
<evidence type="ECO:0000256" key="4">
    <source>
        <dbReference type="SAM" id="MobiDB-lite"/>
    </source>
</evidence>
<keyword evidence="3" id="KW-0946">Virion</keyword>
<protein>
    <submittedName>
        <fullName evidence="8">Polyprotein</fullName>
    </submittedName>
</protein>
<comment type="subcellular location">
    <subcellularLocation>
        <location evidence="1">Virion</location>
    </subcellularLocation>
</comment>
<proteinExistence type="predicted"/>
<keyword evidence="2" id="KW-0167">Capsid protein</keyword>
<feature type="region of interest" description="Disordered" evidence="4">
    <location>
        <begin position="480"/>
        <end position="501"/>
    </location>
</feature>
<dbReference type="InterPro" id="IPR029053">
    <property type="entry name" value="Viral_coat"/>
</dbReference>
<reference evidence="8" key="1">
    <citation type="submission" date="2023-11" db="EMBL/GenBank/DDBJ databases">
        <authorList>
            <person name="Sidharthan V.K."/>
            <person name="Reddy V."/>
            <person name="Kiran G."/>
            <person name="Rajeswari V."/>
            <person name="Baranwal V.K."/>
        </authorList>
    </citation>
    <scope>NUCLEOTIDE SEQUENCE</scope>
    <source>
        <strain evidence="8">Chy ind</strain>
    </source>
</reference>
<dbReference type="InterPro" id="IPR005305">
    <property type="entry name" value="Nepo_coat_C"/>
</dbReference>
<feature type="compositionally biased region" description="Basic and acidic residues" evidence="4">
    <location>
        <begin position="487"/>
        <end position="499"/>
    </location>
</feature>
<evidence type="ECO:0000256" key="1">
    <source>
        <dbReference type="ARBA" id="ARBA00004328"/>
    </source>
</evidence>
<accession>A0AAT9JAU5</accession>
<evidence type="ECO:0000256" key="2">
    <source>
        <dbReference type="ARBA" id="ARBA00022561"/>
    </source>
</evidence>
<dbReference type="GO" id="GO:0005198">
    <property type="term" value="F:structural molecule activity"/>
    <property type="evidence" value="ECO:0007669"/>
    <property type="project" value="InterPro"/>
</dbReference>
<dbReference type="InterPro" id="IPR005306">
    <property type="entry name" value="Nepo_coat_N"/>
</dbReference>
<evidence type="ECO:0000259" key="5">
    <source>
        <dbReference type="Pfam" id="PF03391"/>
    </source>
</evidence>
<dbReference type="Pfam" id="PF03688">
    <property type="entry name" value="Nepo_coat_C"/>
    <property type="match status" value="1"/>
</dbReference>
<reference evidence="8" key="2">
    <citation type="journal article" date="2024" name="Arch. Virol.">
        <title>Probing of plant transcriptomes reveals the hidden genetic diversity of the family Secoviridae.</title>
        <authorList>
            <person name="Sidharthan V.K."/>
            <person name="Reddy V."/>
            <person name="Kiran G."/>
            <person name="Rajeswari V."/>
            <person name="Baranwal V.K."/>
            <person name="Kumar M.K."/>
            <person name="Kumar K.S."/>
        </authorList>
    </citation>
    <scope>NUCLEOTIDE SEQUENCE</scope>
    <source>
        <strain evidence="8">Chy ind</strain>
    </source>
</reference>
<evidence type="ECO:0000313" key="8">
    <source>
        <dbReference type="EMBL" id="DBA54742.1"/>
    </source>
</evidence>
<dbReference type="Gene3D" id="2.60.120.20">
    <property type="match status" value="2"/>
</dbReference>
<organism evidence="8">
    <name type="scientific">Chrysanthemum nepovirus</name>
    <dbReference type="NCBI Taxonomy" id="3115762"/>
    <lineage>
        <taxon>Viruses</taxon>
        <taxon>Riboviria</taxon>
        <taxon>Orthornavirae</taxon>
        <taxon>Pisuviricota</taxon>
        <taxon>Pisoniviricetes</taxon>
        <taxon>Picornavirales</taxon>
        <taxon>Secoviridae</taxon>
        <taxon>Comovirinae</taxon>
        <taxon>Nepovirus</taxon>
    </lineage>
</organism>
<evidence type="ECO:0000256" key="3">
    <source>
        <dbReference type="ARBA" id="ARBA00022844"/>
    </source>
</evidence>
<feature type="domain" description="Nepovirus coat protein" evidence="5">
    <location>
        <begin position="1034"/>
        <end position="1201"/>
    </location>
</feature>
<sequence>MAGYLRARAQNPLGTFVPSFLIEMCTAQKVALPEAITCTDASSEVLSNYNANVVAPEERRRKVLLNLVESAIKVASTVANLPLLFQRRAGRAVYALSEEAYKYACRWGIVFAQSVLAAKSQWVPISAEWEARRGAIQAPMCIERVAQFGASAPLDNGFDKDPFCNRVYCKRCSMHLACNGEDIIPHNFPNFEEIGDSSQSITDRITQIRCNSGQKLSKKTDVFVHSDKHSAKNSKIEVELACLENTTEEFNLSIEHSEENSNTKSVNRNGMIFFYSHPSINVYEWQQFRDREDPENVNHMLGFSYLPWPITTREVDELNNALDALSLCKYDADSASISFHSFVHDTEMLWKCKRSFEPCKYYNFSEKQLAWEPRCPNVHHELQTWRSAHFKQHDAFYLFECLYCTFKSLQEADLAERHERACRIFDFNQQFVEVPPPEIKKGGVSKVIPLVWGAFAAKHTKASPKNDNVSFPCAQVHSGREEEEERADLHDRAENEQAEHGAPTISSAIEILRAKKKRGKKNASKILEYGEGRYRGNGIEIVEKDVFTQVRHGSSMDRALNWLGRNRNGGILTQQTWPTRSEDVLRPRNIKNCIYTPLPQFSEEQLRVLLDKQDMKSSGITAIDLAIQSHVAEGTPMMAFCTIMDGDNGDPNIAALSGSKFDLGRDRCQVITLPLVNVNLNHMHRQVNEGNKSRLYLATLLNDTCGVYENVPIFSYGTSQLLEHRPDAYTNQTLCKEEWMDIENRNARKGARILKGFNVNEHIAADYDQELIAFPEDSKLQCKPRDIGHSNFAFSSRGIVERHPATRLDKSCSLRFGREGRQASVFGYSTRHQNFVDDNVDTTNLTGARHSFAHSTSEDDNNIFETVCINEYTVPKDAKAGYVIGTLNVYKEIRSQKLLPYHSFLSKGMVSATLSTKFFCGGNPFMGTTICIVIDAFGRIDADGALGGSIPNSILNCSHMLLHPLSQGGERELSFDLGSLMGHNFFPLAKAFANPQLIFCIYDDNDVEAAASWKFTNELKMKRLDPTYELVTTPTLSFPYTTPDIIKIDIWGGLGKIKLGVGYKCPLFPLSFARRSEYAPRQYVLGTTQALLGVLQGYGGTIKGRLIRTSTTMVTCNVRIFIWGLDTDPTLADVAQYPHQDINFERDSGEFELKVQSPFSKVSSKVVQSTLWVWPIGGPIAPAEVVSSFNFAVYIDSITPDQQLSMMVRPDRKYAWCVLSDFPKQAFALRIKGFVSDVEFKKTQVKLLPNPLSHLFATCGFFGGKITVYFDWSFGEALTVGATTLDIALCYGNSQHHEVIQQSTFNVYMAGSTSFVVDNGDFSGYTAPGGSAHDHFFLLCIRKSWAIYLQDPSFC</sequence>
<dbReference type="EMBL" id="BK065073">
    <property type="protein sequence ID" value="DBA54742.1"/>
    <property type="molecule type" value="Genomic_RNA"/>
</dbReference>
<dbReference type="Pfam" id="PF03391">
    <property type="entry name" value="Nepo_coat"/>
    <property type="match status" value="1"/>
</dbReference>
<dbReference type="Pfam" id="PF03689">
    <property type="entry name" value="Nepo_coat_N"/>
    <property type="match status" value="1"/>
</dbReference>
<name>A0AAT9JAU5_9SECO</name>
<dbReference type="GO" id="GO:0019028">
    <property type="term" value="C:viral capsid"/>
    <property type="evidence" value="ECO:0007669"/>
    <property type="project" value="UniProtKB-KW"/>
</dbReference>
<dbReference type="InterPro" id="IPR005054">
    <property type="entry name" value="Nepo_coat"/>
</dbReference>